<dbReference type="CDD" id="cd00096">
    <property type="entry name" value="Ig"/>
    <property type="match status" value="1"/>
</dbReference>
<dbReference type="SMART" id="SM00409">
    <property type="entry name" value="IG"/>
    <property type="match status" value="1"/>
</dbReference>
<dbReference type="Pfam" id="PF13927">
    <property type="entry name" value="Ig_3"/>
    <property type="match status" value="1"/>
</dbReference>
<dbReference type="InterPro" id="IPR037448">
    <property type="entry name" value="Zig-8"/>
</dbReference>
<dbReference type="InterPro" id="IPR007110">
    <property type="entry name" value="Ig-like_dom"/>
</dbReference>
<evidence type="ECO:0000313" key="4">
    <source>
        <dbReference type="Proteomes" id="UP000747542"/>
    </source>
</evidence>
<evidence type="ECO:0000256" key="1">
    <source>
        <dbReference type="SAM" id="MobiDB-lite"/>
    </source>
</evidence>
<dbReference type="InterPro" id="IPR003599">
    <property type="entry name" value="Ig_sub"/>
</dbReference>
<organism evidence="3 4">
    <name type="scientific">Homarus americanus</name>
    <name type="common">American lobster</name>
    <dbReference type="NCBI Taxonomy" id="6706"/>
    <lineage>
        <taxon>Eukaryota</taxon>
        <taxon>Metazoa</taxon>
        <taxon>Ecdysozoa</taxon>
        <taxon>Arthropoda</taxon>
        <taxon>Crustacea</taxon>
        <taxon>Multicrustacea</taxon>
        <taxon>Malacostraca</taxon>
        <taxon>Eumalacostraca</taxon>
        <taxon>Eucarida</taxon>
        <taxon>Decapoda</taxon>
        <taxon>Pleocyemata</taxon>
        <taxon>Astacidea</taxon>
        <taxon>Nephropoidea</taxon>
        <taxon>Nephropidae</taxon>
        <taxon>Homarus</taxon>
    </lineage>
</organism>
<feature type="domain" description="Ig-like" evidence="2">
    <location>
        <begin position="4"/>
        <end position="96"/>
    </location>
</feature>
<dbReference type="InterPro" id="IPR013783">
    <property type="entry name" value="Ig-like_fold"/>
</dbReference>
<dbReference type="AlphaFoldDB" id="A0A8J5T7P4"/>
<dbReference type="InterPro" id="IPR036179">
    <property type="entry name" value="Ig-like_dom_sf"/>
</dbReference>
<sequence>MFVPKATILHAPELYTDEGGALNLTCVVSPSPAPPEYIFWYHRGEVINYESDRTVRVSVRQEDGRTVSTLLVARAALDHSGLYQCAPSNTKRASIMVHVFKGKGLGGASGHADKQQHVNTAWALPLPPAARCCVAASPVIPRRAGHLGGSSPPVQQLVLVTPVQQLVLVTPVQQLVLPLLDSTSSLYQPLGFISHQAPPGFISHQASSATRLHQPPGFISHQAPPASPATRPHQPPGLTSHQASPD</sequence>
<dbReference type="SUPFAM" id="SSF48726">
    <property type="entry name" value="Immunoglobulin"/>
    <property type="match status" value="1"/>
</dbReference>
<dbReference type="EMBL" id="JAHLQT010010116">
    <property type="protein sequence ID" value="KAG7173236.1"/>
    <property type="molecule type" value="Genomic_DNA"/>
</dbReference>
<dbReference type="InterPro" id="IPR003598">
    <property type="entry name" value="Ig_sub2"/>
</dbReference>
<feature type="compositionally biased region" description="Polar residues" evidence="1">
    <location>
        <begin position="237"/>
        <end position="246"/>
    </location>
</feature>
<comment type="caution">
    <text evidence="3">The sequence shown here is derived from an EMBL/GenBank/DDBJ whole genome shotgun (WGS) entry which is preliminary data.</text>
</comment>
<name>A0A8J5T7P4_HOMAM</name>
<dbReference type="PANTHER" id="PTHR23279:SF46">
    <property type="entry name" value="DEFECTIVE PROBOSCIS EXTENSION RESPONSE 10, ISOFORM A-RELATED"/>
    <property type="match status" value="1"/>
</dbReference>
<feature type="region of interest" description="Disordered" evidence="1">
    <location>
        <begin position="212"/>
        <end position="246"/>
    </location>
</feature>
<reference evidence="3" key="1">
    <citation type="journal article" date="2021" name="Sci. Adv.">
        <title>The American lobster genome reveals insights on longevity, neural, and immune adaptations.</title>
        <authorList>
            <person name="Polinski J.M."/>
            <person name="Zimin A.V."/>
            <person name="Clark K.F."/>
            <person name="Kohn A.B."/>
            <person name="Sadowski N."/>
            <person name="Timp W."/>
            <person name="Ptitsyn A."/>
            <person name="Khanna P."/>
            <person name="Romanova D.Y."/>
            <person name="Williams P."/>
            <person name="Greenwood S.J."/>
            <person name="Moroz L.L."/>
            <person name="Walt D.R."/>
            <person name="Bodnar A.G."/>
        </authorList>
    </citation>
    <scope>NUCLEOTIDE SEQUENCE</scope>
    <source>
        <strain evidence="3">GMGI-L3</strain>
    </source>
</reference>
<proteinExistence type="predicted"/>
<dbReference type="PROSITE" id="PS50835">
    <property type="entry name" value="IG_LIKE"/>
    <property type="match status" value="1"/>
</dbReference>
<evidence type="ECO:0000259" key="2">
    <source>
        <dbReference type="PROSITE" id="PS50835"/>
    </source>
</evidence>
<accession>A0A8J5T7P4</accession>
<dbReference type="GO" id="GO:0050808">
    <property type="term" value="P:synapse organization"/>
    <property type="evidence" value="ECO:0007669"/>
    <property type="project" value="TreeGrafter"/>
</dbReference>
<evidence type="ECO:0000313" key="3">
    <source>
        <dbReference type="EMBL" id="KAG7173236.1"/>
    </source>
</evidence>
<dbReference type="GO" id="GO:0032589">
    <property type="term" value="C:neuron projection membrane"/>
    <property type="evidence" value="ECO:0007669"/>
    <property type="project" value="TreeGrafter"/>
</dbReference>
<dbReference type="PANTHER" id="PTHR23279">
    <property type="entry name" value="DEFECTIVE PROBOSCIS EXTENSION RESPONSE DPR -RELATED"/>
    <property type="match status" value="1"/>
</dbReference>
<dbReference type="SMART" id="SM00408">
    <property type="entry name" value="IGc2"/>
    <property type="match status" value="1"/>
</dbReference>
<dbReference type="Gene3D" id="2.60.40.10">
    <property type="entry name" value="Immunoglobulins"/>
    <property type="match status" value="1"/>
</dbReference>
<gene>
    <name evidence="3" type="primary">oig-1-L</name>
    <name evidence="3" type="ORF">Hamer_G014559</name>
</gene>
<keyword evidence="4" id="KW-1185">Reference proteome</keyword>
<protein>
    <submittedName>
        <fullName evidence="3">Immunoglobulin domain-containing protein oig-1-like</fullName>
    </submittedName>
</protein>
<dbReference type="Proteomes" id="UP000747542">
    <property type="component" value="Unassembled WGS sequence"/>
</dbReference>